<dbReference type="PROSITE" id="PS50987">
    <property type="entry name" value="HTH_ARSR_2"/>
    <property type="match status" value="1"/>
</dbReference>
<keyword evidence="1" id="KW-0805">Transcription regulation</keyword>
<dbReference type="EMBL" id="JBHUME010000005">
    <property type="protein sequence ID" value="MFD2612238.1"/>
    <property type="molecule type" value="Genomic_DNA"/>
</dbReference>
<keyword evidence="2" id="KW-0238">DNA-binding</keyword>
<comment type="caution">
    <text evidence="5">The sequence shown here is derived from an EMBL/GenBank/DDBJ whole genome shotgun (WGS) entry which is preliminary data.</text>
</comment>
<keyword evidence="3" id="KW-0804">Transcription</keyword>
<dbReference type="PANTHER" id="PTHR33154:SF33">
    <property type="entry name" value="TRANSCRIPTIONAL REPRESSOR SDPR"/>
    <property type="match status" value="1"/>
</dbReference>
<dbReference type="SMART" id="SM00418">
    <property type="entry name" value="HTH_ARSR"/>
    <property type="match status" value="1"/>
</dbReference>
<reference evidence="6" key="1">
    <citation type="journal article" date="2019" name="Int. J. Syst. Evol. Microbiol.">
        <title>The Global Catalogue of Microorganisms (GCM) 10K type strain sequencing project: providing services to taxonomists for standard genome sequencing and annotation.</title>
        <authorList>
            <consortium name="The Broad Institute Genomics Platform"/>
            <consortium name="The Broad Institute Genome Sequencing Center for Infectious Disease"/>
            <person name="Wu L."/>
            <person name="Ma J."/>
        </authorList>
    </citation>
    <scope>NUCLEOTIDE SEQUENCE [LARGE SCALE GENOMIC DNA]</scope>
    <source>
        <strain evidence="6">KCTC 3950</strain>
    </source>
</reference>
<dbReference type="PRINTS" id="PR00778">
    <property type="entry name" value="HTHARSR"/>
</dbReference>
<evidence type="ECO:0000313" key="6">
    <source>
        <dbReference type="Proteomes" id="UP001597541"/>
    </source>
</evidence>
<dbReference type="InterPro" id="IPR001845">
    <property type="entry name" value="HTH_ArsR_DNA-bd_dom"/>
</dbReference>
<evidence type="ECO:0000256" key="1">
    <source>
        <dbReference type="ARBA" id="ARBA00023015"/>
    </source>
</evidence>
<protein>
    <submittedName>
        <fullName evidence="5">ArsR/SmtB family transcription factor</fullName>
    </submittedName>
</protein>
<accession>A0ABW5PCB6</accession>
<feature type="domain" description="HTH arsR-type" evidence="4">
    <location>
        <begin position="210"/>
        <end position="301"/>
    </location>
</feature>
<sequence>MSYSVQTDFSPAYELVGSFIIFCKKKWIKHLDIGSDWTKRTEAKFDQAFLEAVERIQSTQALDYFYLLTWHAIEKSDTRKYLRWLSALTDEEITGLLRPYLDELPDELCQQVRYFTTLLEQWNTSYYTLLDKDMVLALHHDYQLKSVLTSKMDPPKLVELATSGVILEPSDGLHTVVLVPTVHFRPLNYYMNFKGVMMVHYALDMPEAADTEAPPIHLTRITRALSDPSRLQLLRCIVSEPKSFSEVVQESKLSKGTVHHHMMMLRAAGLVRIHIHGLQERFSFRTEGISELKGFLEYYLA</sequence>
<dbReference type="Proteomes" id="UP001597541">
    <property type="component" value="Unassembled WGS sequence"/>
</dbReference>
<organism evidence="5 6">
    <name type="scientific">Paenibacillus gansuensis</name>
    <dbReference type="NCBI Taxonomy" id="306542"/>
    <lineage>
        <taxon>Bacteria</taxon>
        <taxon>Bacillati</taxon>
        <taxon>Bacillota</taxon>
        <taxon>Bacilli</taxon>
        <taxon>Bacillales</taxon>
        <taxon>Paenibacillaceae</taxon>
        <taxon>Paenibacillus</taxon>
    </lineage>
</organism>
<dbReference type="PANTHER" id="PTHR33154">
    <property type="entry name" value="TRANSCRIPTIONAL REGULATOR, ARSR FAMILY"/>
    <property type="match status" value="1"/>
</dbReference>
<dbReference type="InterPro" id="IPR036390">
    <property type="entry name" value="WH_DNA-bd_sf"/>
</dbReference>
<keyword evidence="6" id="KW-1185">Reference proteome</keyword>
<dbReference type="Pfam" id="PF01022">
    <property type="entry name" value="HTH_5"/>
    <property type="match status" value="1"/>
</dbReference>
<evidence type="ECO:0000256" key="3">
    <source>
        <dbReference type="ARBA" id="ARBA00023163"/>
    </source>
</evidence>
<evidence type="ECO:0000256" key="2">
    <source>
        <dbReference type="ARBA" id="ARBA00023125"/>
    </source>
</evidence>
<proteinExistence type="predicted"/>
<dbReference type="RefSeq" id="WP_377601568.1">
    <property type="nucleotide sequence ID" value="NZ_JBHUME010000005.1"/>
</dbReference>
<dbReference type="CDD" id="cd00090">
    <property type="entry name" value="HTH_ARSR"/>
    <property type="match status" value="1"/>
</dbReference>
<dbReference type="InterPro" id="IPR036388">
    <property type="entry name" value="WH-like_DNA-bd_sf"/>
</dbReference>
<dbReference type="InterPro" id="IPR051081">
    <property type="entry name" value="HTH_MetalResp_TranReg"/>
</dbReference>
<name>A0ABW5PCB6_9BACL</name>
<gene>
    <name evidence="5" type="ORF">ACFSUF_07310</name>
</gene>
<evidence type="ECO:0000313" key="5">
    <source>
        <dbReference type="EMBL" id="MFD2612238.1"/>
    </source>
</evidence>
<dbReference type="SUPFAM" id="SSF46785">
    <property type="entry name" value="Winged helix' DNA-binding domain"/>
    <property type="match status" value="1"/>
</dbReference>
<dbReference type="Gene3D" id="1.10.10.10">
    <property type="entry name" value="Winged helix-like DNA-binding domain superfamily/Winged helix DNA-binding domain"/>
    <property type="match status" value="1"/>
</dbReference>
<evidence type="ECO:0000259" key="4">
    <source>
        <dbReference type="PROSITE" id="PS50987"/>
    </source>
</evidence>
<dbReference type="InterPro" id="IPR011991">
    <property type="entry name" value="ArsR-like_HTH"/>
</dbReference>